<feature type="region of interest" description="Disordered" evidence="9">
    <location>
        <begin position="1"/>
        <end position="26"/>
    </location>
</feature>
<keyword evidence="7 10" id="KW-0472">Membrane</keyword>
<evidence type="ECO:0000313" key="13">
    <source>
        <dbReference type="Proteomes" id="UP000230066"/>
    </source>
</evidence>
<dbReference type="PANTHER" id="PTHR22950">
    <property type="entry name" value="AMINO ACID TRANSPORTER"/>
    <property type="match status" value="1"/>
</dbReference>
<accession>A0A2H1CMY2</accession>
<comment type="subcellular location">
    <subcellularLocation>
        <location evidence="1">Cytoplasmic vesicle membrane</location>
        <topology evidence="1">Multi-pass membrane protein</topology>
    </subcellularLocation>
</comment>
<reference evidence="12" key="1">
    <citation type="submission" date="2019-03" db="EMBL/GenBank/DDBJ databases">
        <title>Improved annotation for the trematode Fasciola hepatica.</title>
        <authorList>
            <person name="Choi Y.-J."/>
            <person name="Martin J."/>
            <person name="Mitreva M."/>
        </authorList>
    </citation>
    <scope>NUCLEOTIDE SEQUENCE [LARGE SCALE GENOMIC DNA]</scope>
</reference>
<evidence type="ECO:0000256" key="5">
    <source>
        <dbReference type="ARBA" id="ARBA00022775"/>
    </source>
</evidence>
<keyword evidence="6 10" id="KW-1133">Transmembrane helix</keyword>
<proteinExistence type="inferred from homology"/>
<dbReference type="GO" id="GO:0006836">
    <property type="term" value="P:neurotransmitter transport"/>
    <property type="evidence" value="ECO:0007669"/>
    <property type="project" value="UniProtKB-KW"/>
</dbReference>
<comment type="caution">
    <text evidence="12">The sequence shown here is derived from an EMBL/GenBank/DDBJ whole genome shotgun (WGS) entry which is preliminary data.</text>
</comment>
<organism evidence="12 13">
    <name type="scientific">Fasciola hepatica</name>
    <name type="common">Liver fluke</name>
    <dbReference type="NCBI Taxonomy" id="6192"/>
    <lineage>
        <taxon>Eukaryota</taxon>
        <taxon>Metazoa</taxon>
        <taxon>Spiralia</taxon>
        <taxon>Lophotrochozoa</taxon>
        <taxon>Platyhelminthes</taxon>
        <taxon>Trematoda</taxon>
        <taxon>Digenea</taxon>
        <taxon>Plagiorchiida</taxon>
        <taxon>Echinostomata</taxon>
        <taxon>Echinostomatoidea</taxon>
        <taxon>Fasciolidae</taxon>
        <taxon>Fasciola</taxon>
    </lineage>
</organism>
<dbReference type="GO" id="GO:0005774">
    <property type="term" value="C:vacuolar membrane"/>
    <property type="evidence" value="ECO:0007669"/>
    <property type="project" value="TreeGrafter"/>
</dbReference>
<evidence type="ECO:0000256" key="1">
    <source>
        <dbReference type="ARBA" id="ARBA00004439"/>
    </source>
</evidence>
<feature type="domain" description="Amino acid transporter transmembrane" evidence="11">
    <location>
        <begin position="178"/>
        <end position="582"/>
    </location>
</feature>
<feature type="transmembrane region" description="Helical" evidence="10">
    <location>
        <begin position="310"/>
        <end position="327"/>
    </location>
</feature>
<evidence type="ECO:0000256" key="9">
    <source>
        <dbReference type="SAM" id="MobiDB-lite"/>
    </source>
</evidence>
<evidence type="ECO:0000256" key="10">
    <source>
        <dbReference type="SAM" id="Phobius"/>
    </source>
</evidence>
<feature type="transmembrane region" description="Helical" evidence="10">
    <location>
        <begin position="272"/>
        <end position="290"/>
    </location>
</feature>
<keyword evidence="4 10" id="KW-0812">Transmembrane</keyword>
<evidence type="ECO:0000256" key="8">
    <source>
        <dbReference type="ARBA" id="ARBA00023329"/>
    </source>
</evidence>
<keyword evidence="8" id="KW-0968">Cytoplasmic vesicle</keyword>
<feature type="transmembrane region" description="Helical" evidence="10">
    <location>
        <begin position="566"/>
        <end position="587"/>
    </location>
</feature>
<comment type="similarity">
    <text evidence="2">Belongs to the amino acid/polyamine transporter 2 family.</text>
</comment>
<evidence type="ECO:0000256" key="4">
    <source>
        <dbReference type="ARBA" id="ARBA00022692"/>
    </source>
</evidence>
<sequence>MIKKRNRSVSEEVKSSTPQQHNPYGHPSVVQLHRSYQFGAGEIPVRSDEFAVTAIHFGSAQNDSGRMETVMSLGDQSTGYNYSRSQGGARGQSLLSQTWKSGLHHLPARSFVSSLTSAYSIIDRRRGDESSLTAEVEEEEGEQASRGSEGGDGDREVLPLVAESGEVRQWSVYDNACRTTSVWVSGWNVTNLVQGVGVLAVPYACFQAGWMCLPIVILIAAIACYTGHMVGECLYDNPRLMITGYRELHRTRVRSTMSCIAAHAIPRGGQHFTGALVLLDMFGAAILYLLLLGRSSAEIFEPLLHAEWPLSYWIVVGGCLQVPVVLCPGIHIIAWFSMIAMISLHSCILIGIIYCAQEVGQNSLQGMYLPPPNIENLPVAISIIVFSYAAHAALPGIEGSMKQPDYFPKMLNVAFSLASALKLTFGLLCAIVIGSRIKDSVAECMGNRPVLSFVMNSFVMISVFFSSPLFFHILGEQVDSAVAPYVRRGFLSNRTFLSIYTCWFMSTRCAILALALLIAVLVPFFATIIGFLGAISGCLLLFILPCSFHLILFWYSLCCSAKICRFCIIIFGIAFGILGLIASSYQVSKP</sequence>
<dbReference type="PANTHER" id="PTHR22950:SF689">
    <property type="entry name" value="VESICULAR INHIBITORY AMINO ACID TRANSPORTER"/>
    <property type="match status" value="1"/>
</dbReference>
<keyword evidence="3" id="KW-0813">Transport</keyword>
<dbReference type="InterPro" id="IPR013057">
    <property type="entry name" value="AA_transpt_TM"/>
</dbReference>
<protein>
    <recommendedName>
        <fullName evidence="11">Amino acid transporter transmembrane domain-containing protein</fullName>
    </recommendedName>
</protein>
<dbReference type="AlphaFoldDB" id="A0A2H1CMY2"/>
<gene>
    <name evidence="12" type="ORF">D915_002529</name>
</gene>
<feature type="transmembrane region" description="Helical" evidence="10">
    <location>
        <begin position="410"/>
        <end position="433"/>
    </location>
</feature>
<evidence type="ECO:0000256" key="3">
    <source>
        <dbReference type="ARBA" id="ARBA00022448"/>
    </source>
</evidence>
<dbReference type="GO" id="GO:0015179">
    <property type="term" value="F:L-amino acid transmembrane transporter activity"/>
    <property type="evidence" value="ECO:0007669"/>
    <property type="project" value="TreeGrafter"/>
</dbReference>
<feature type="transmembrane region" description="Helical" evidence="10">
    <location>
        <begin position="528"/>
        <end position="554"/>
    </location>
</feature>
<evidence type="ECO:0000256" key="2">
    <source>
        <dbReference type="ARBA" id="ARBA00008066"/>
    </source>
</evidence>
<evidence type="ECO:0000259" key="11">
    <source>
        <dbReference type="Pfam" id="PF01490"/>
    </source>
</evidence>
<name>A0A2H1CMY2_FASHE</name>
<evidence type="ECO:0000256" key="7">
    <source>
        <dbReference type="ARBA" id="ARBA00023136"/>
    </source>
</evidence>
<feature type="transmembrane region" description="Helical" evidence="10">
    <location>
        <begin position="496"/>
        <end position="522"/>
    </location>
</feature>
<feature type="transmembrane region" description="Helical" evidence="10">
    <location>
        <begin position="334"/>
        <end position="357"/>
    </location>
</feature>
<dbReference type="Proteomes" id="UP000230066">
    <property type="component" value="Unassembled WGS sequence"/>
</dbReference>
<feature type="transmembrane region" description="Helical" evidence="10">
    <location>
        <begin position="453"/>
        <end position="475"/>
    </location>
</feature>
<dbReference type="GO" id="GO:0030659">
    <property type="term" value="C:cytoplasmic vesicle membrane"/>
    <property type="evidence" value="ECO:0007669"/>
    <property type="project" value="UniProtKB-SubCell"/>
</dbReference>
<evidence type="ECO:0000256" key="6">
    <source>
        <dbReference type="ARBA" id="ARBA00022989"/>
    </source>
</evidence>
<feature type="region of interest" description="Disordered" evidence="9">
    <location>
        <begin position="130"/>
        <end position="156"/>
    </location>
</feature>
<evidence type="ECO:0000313" key="12">
    <source>
        <dbReference type="EMBL" id="THD26765.1"/>
    </source>
</evidence>
<keyword evidence="5" id="KW-0532">Neurotransmitter transport</keyword>
<dbReference type="Pfam" id="PF01490">
    <property type="entry name" value="Aa_trans"/>
    <property type="match status" value="1"/>
</dbReference>
<keyword evidence="13" id="KW-1185">Reference proteome</keyword>
<feature type="transmembrane region" description="Helical" evidence="10">
    <location>
        <begin position="377"/>
        <end position="398"/>
    </location>
</feature>
<dbReference type="EMBL" id="JXXN02000632">
    <property type="protein sequence ID" value="THD26765.1"/>
    <property type="molecule type" value="Genomic_DNA"/>
</dbReference>